<dbReference type="SUPFAM" id="SSF53474">
    <property type="entry name" value="alpha/beta-Hydrolases"/>
    <property type="match status" value="1"/>
</dbReference>
<evidence type="ECO:0000256" key="1">
    <source>
        <dbReference type="ARBA" id="ARBA00005964"/>
    </source>
</evidence>
<keyword evidence="2" id="KW-0719">Serine esterase</keyword>
<evidence type="ECO:0000256" key="4">
    <source>
        <dbReference type="ARBA" id="ARBA00023180"/>
    </source>
</evidence>
<keyword evidence="4" id="KW-0325">Glycoprotein</keyword>
<gene>
    <name evidence="6" type="ORF">MNOR_LOCUS29251</name>
</gene>
<evidence type="ECO:0000313" key="6">
    <source>
        <dbReference type="EMBL" id="CAL4143162.1"/>
    </source>
</evidence>
<dbReference type="PANTHER" id="PTHR43142">
    <property type="entry name" value="CARBOXYLIC ESTER HYDROLASE"/>
    <property type="match status" value="1"/>
</dbReference>
<feature type="domain" description="Carboxylesterase type B" evidence="5">
    <location>
        <begin position="1"/>
        <end position="85"/>
    </location>
</feature>
<dbReference type="InterPro" id="IPR029058">
    <property type="entry name" value="AB_hydrolase_fold"/>
</dbReference>
<proteinExistence type="inferred from homology"/>
<comment type="similarity">
    <text evidence="1">Belongs to the type-B carboxylesterase/lipase family.</text>
</comment>
<sequence length="117" mass="13732">HSDDLFYFFEGGDDSMFQMFEKIPMTDADLEIRDELTTMWYNFAKTGNPTPDENLGFVWSPTNSNLKYLSIGSPMAMRQDQSRERIHGFWTTLPTRQNNLLNPTNILPLERLHRDEL</sequence>
<evidence type="ECO:0000256" key="2">
    <source>
        <dbReference type="ARBA" id="ARBA00022487"/>
    </source>
</evidence>
<dbReference type="InterPro" id="IPR002018">
    <property type="entry name" value="CarbesteraseB"/>
</dbReference>
<dbReference type="AlphaFoldDB" id="A0AAV2RW29"/>
<keyword evidence="7" id="KW-1185">Reference proteome</keyword>
<accession>A0AAV2RW29</accession>
<name>A0AAV2RW29_MEGNR</name>
<evidence type="ECO:0000256" key="3">
    <source>
        <dbReference type="ARBA" id="ARBA00022801"/>
    </source>
</evidence>
<dbReference type="Gene3D" id="3.40.50.1820">
    <property type="entry name" value="alpha/beta hydrolase"/>
    <property type="match status" value="1"/>
</dbReference>
<dbReference type="Proteomes" id="UP001497623">
    <property type="component" value="Unassembled WGS sequence"/>
</dbReference>
<feature type="non-terminal residue" evidence="6">
    <location>
        <position position="1"/>
    </location>
</feature>
<organism evidence="6 7">
    <name type="scientific">Meganyctiphanes norvegica</name>
    <name type="common">Northern krill</name>
    <name type="synonym">Thysanopoda norvegica</name>
    <dbReference type="NCBI Taxonomy" id="48144"/>
    <lineage>
        <taxon>Eukaryota</taxon>
        <taxon>Metazoa</taxon>
        <taxon>Ecdysozoa</taxon>
        <taxon>Arthropoda</taxon>
        <taxon>Crustacea</taxon>
        <taxon>Multicrustacea</taxon>
        <taxon>Malacostraca</taxon>
        <taxon>Eumalacostraca</taxon>
        <taxon>Eucarida</taxon>
        <taxon>Euphausiacea</taxon>
        <taxon>Euphausiidae</taxon>
        <taxon>Meganyctiphanes</taxon>
    </lineage>
</organism>
<dbReference type="Pfam" id="PF00135">
    <property type="entry name" value="COesterase"/>
    <property type="match status" value="1"/>
</dbReference>
<protein>
    <recommendedName>
        <fullName evidence="5">Carboxylesterase type B domain-containing protein</fullName>
    </recommendedName>
</protein>
<evidence type="ECO:0000259" key="5">
    <source>
        <dbReference type="Pfam" id="PF00135"/>
    </source>
</evidence>
<reference evidence="6 7" key="1">
    <citation type="submission" date="2024-05" db="EMBL/GenBank/DDBJ databases">
        <authorList>
            <person name="Wallberg A."/>
        </authorList>
    </citation>
    <scope>NUCLEOTIDE SEQUENCE [LARGE SCALE GENOMIC DNA]</scope>
</reference>
<dbReference type="EMBL" id="CAXKWB010033542">
    <property type="protein sequence ID" value="CAL4143162.1"/>
    <property type="molecule type" value="Genomic_DNA"/>
</dbReference>
<dbReference type="PANTHER" id="PTHR43142:SF1">
    <property type="entry name" value="CARBOXYLIC ESTER HYDROLASE"/>
    <property type="match status" value="1"/>
</dbReference>
<keyword evidence="3" id="KW-0378">Hydrolase</keyword>
<evidence type="ECO:0000313" key="7">
    <source>
        <dbReference type="Proteomes" id="UP001497623"/>
    </source>
</evidence>
<comment type="caution">
    <text evidence="6">The sequence shown here is derived from an EMBL/GenBank/DDBJ whole genome shotgun (WGS) entry which is preliminary data.</text>
</comment>
<dbReference type="GO" id="GO:0052689">
    <property type="term" value="F:carboxylic ester hydrolase activity"/>
    <property type="evidence" value="ECO:0007669"/>
    <property type="project" value="UniProtKB-KW"/>
</dbReference>